<dbReference type="KEGG" id="ath:AT4G36370"/>
<dbReference type="GeneID" id="829789"/>
<name>A0A654FWI9_ARATH</name>
<dbReference type="Araport" id="AT4G36370"/>
<evidence type="ECO:0000313" key="4">
    <source>
        <dbReference type="Proteomes" id="UP000426265"/>
    </source>
</evidence>
<evidence type="ECO:0000313" key="2">
    <source>
        <dbReference type="EMBL" id="CAA0397678.1"/>
    </source>
</evidence>
<dbReference type="OrthoDB" id="1040066at2759"/>
<dbReference type="AlphaFoldDB" id="A0A654FWI9"/>
<evidence type="ECO:0000313" key="1">
    <source>
        <dbReference type="Araport" id="AT4G36370"/>
    </source>
</evidence>
<dbReference type="Proteomes" id="UP000434276">
    <property type="component" value="Unassembled WGS sequence"/>
</dbReference>
<gene>
    <name evidence="1" type="ordered locus">At4g36370</name>
    <name evidence="3" type="ORF">AN1_LOCUS20482</name>
    <name evidence="2" type="ORF">C24_LOCUS20377</name>
</gene>
<evidence type="ECO:0000313" key="5">
    <source>
        <dbReference type="Proteomes" id="UP000434276"/>
    </source>
</evidence>
<organism evidence="3 4">
    <name type="scientific">Arabidopsis thaliana</name>
    <name type="common">Mouse-ear cress</name>
    <dbReference type="NCBI Taxonomy" id="3702"/>
    <lineage>
        <taxon>Eukaryota</taxon>
        <taxon>Viridiplantae</taxon>
        <taxon>Streptophyta</taxon>
        <taxon>Embryophyta</taxon>
        <taxon>Tracheophyta</taxon>
        <taxon>Spermatophyta</taxon>
        <taxon>Magnoliopsida</taxon>
        <taxon>eudicotyledons</taxon>
        <taxon>Gunneridae</taxon>
        <taxon>Pentapetalae</taxon>
        <taxon>rosids</taxon>
        <taxon>malvids</taxon>
        <taxon>Brassicales</taxon>
        <taxon>Brassicaceae</taxon>
        <taxon>Camelineae</taxon>
        <taxon>Arabidopsis</taxon>
    </lineage>
</organism>
<evidence type="ECO:0000313" key="3">
    <source>
        <dbReference type="EMBL" id="VYS65073.1"/>
    </source>
</evidence>
<reference evidence="3 4" key="1">
    <citation type="submission" date="2019-11" db="EMBL/GenBank/DDBJ databases">
        <authorList>
            <person name="Jiao W.-B."/>
            <person name="Schneeberger K."/>
        </authorList>
    </citation>
    <scope>NUCLEOTIDE SEQUENCE [LARGE SCALE GENOMIC DNA]</scope>
    <source>
        <strain evidence="4">cv. An-1</strain>
        <strain evidence="5">cv. C24</strain>
    </source>
</reference>
<protein>
    <submittedName>
        <fullName evidence="3">Uncharacterized protein</fullName>
    </submittedName>
</protein>
<proteinExistence type="predicted"/>
<dbReference type="EMBL" id="CACRSJ010000109">
    <property type="protein sequence ID" value="VYS65073.1"/>
    <property type="molecule type" value="Genomic_DNA"/>
</dbReference>
<accession>A0A654FWI9</accession>
<dbReference type="EMBL" id="CACSHJ010000095">
    <property type="protein sequence ID" value="CAA0397678.1"/>
    <property type="molecule type" value="Genomic_DNA"/>
</dbReference>
<sequence>MLNIGGVDDDIERLHKFDNNGNNYKLNVYIMISRHRPSVEVNEVIIILSIETSRRFFDIFSSKFSRA</sequence>
<dbReference type="ExpressionAtlas" id="A0A654FWI9">
    <property type="expression patterns" value="baseline and differential"/>
</dbReference>
<dbReference type="Proteomes" id="UP000426265">
    <property type="component" value="Unassembled WGS sequence"/>
</dbReference>